<evidence type="ECO:0000256" key="5">
    <source>
        <dbReference type="ARBA" id="ARBA00022777"/>
    </source>
</evidence>
<dbReference type="EMBL" id="JARBDR010000214">
    <property type="protein sequence ID" value="KAJ8319491.1"/>
    <property type="molecule type" value="Genomic_DNA"/>
</dbReference>
<keyword evidence="12" id="KW-1185">Reference proteome</keyword>
<reference evidence="11 12" key="1">
    <citation type="submission" date="2022-12" db="EMBL/GenBank/DDBJ databases">
        <title>Chromosome-level genome of Tegillarca granosa.</title>
        <authorList>
            <person name="Kim J."/>
        </authorList>
    </citation>
    <scope>NUCLEOTIDE SEQUENCE [LARGE SCALE GENOMIC DNA]</scope>
    <source>
        <strain evidence="11">Teg-2019</strain>
        <tissue evidence="11">Adductor muscle</tissue>
    </source>
</reference>
<dbReference type="InterPro" id="IPR027417">
    <property type="entry name" value="P-loop_NTPase"/>
</dbReference>
<gene>
    <name evidence="11" type="ORF">KUTeg_004582</name>
</gene>
<evidence type="ECO:0000313" key="12">
    <source>
        <dbReference type="Proteomes" id="UP001217089"/>
    </source>
</evidence>
<dbReference type="InterPro" id="IPR020633">
    <property type="entry name" value="Thymidine_kinase_CS"/>
</dbReference>
<accession>A0ABQ9FQD2</accession>
<organism evidence="11 12">
    <name type="scientific">Tegillarca granosa</name>
    <name type="common">Malaysian cockle</name>
    <name type="synonym">Anadara granosa</name>
    <dbReference type="NCBI Taxonomy" id="220873"/>
    <lineage>
        <taxon>Eukaryota</taxon>
        <taxon>Metazoa</taxon>
        <taxon>Spiralia</taxon>
        <taxon>Lophotrochozoa</taxon>
        <taxon>Mollusca</taxon>
        <taxon>Bivalvia</taxon>
        <taxon>Autobranchia</taxon>
        <taxon>Pteriomorphia</taxon>
        <taxon>Arcoida</taxon>
        <taxon>Arcoidea</taxon>
        <taxon>Arcidae</taxon>
        <taxon>Tegillarca</taxon>
    </lineage>
</organism>
<dbReference type="Gene3D" id="3.30.60.20">
    <property type="match status" value="1"/>
</dbReference>
<protein>
    <recommendedName>
        <fullName evidence="9">Thymidine kinase</fullName>
        <ecNumber evidence="9">2.7.1.21</ecNumber>
    </recommendedName>
</protein>
<evidence type="ECO:0000256" key="8">
    <source>
        <dbReference type="ARBA" id="ARBA00048113"/>
    </source>
</evidence>
<keyword evidence="2 9" id="KW-0237">DNA synthesis</keyword>
<evidence type="ECO:0000256" key="6">
    <source>
        <dbReference type="ARBA" id="ARBA00022840"/>
    </source>
</evidence>
<dbReference type="SUPFAM" id="SSF52540">
    <property type="entry name" value="P-loop containing nucleoside triphosphate hydrolases"/>
    <property type="match status" value="1"/>
</dbReference>
<sequence length="195" mass="21586">MRRLKRYQIANYKCLVIKYSKDDRYDQNGIATHDRQVLPAVSADILDDMASTAENFEVIGIDEGQFFPDIVSFCDGMAEKGKIVIVAALDGTFQKKGFGDILNLVPLAESVIKLSAVCMTCNNEGSFTKRKGQETKVEVIGGADKYLAVCRECFISPIKSSPRKSPQKNTPTLLGEKTITNRQLFSPVNLNNNVL</sequence>
<evidence type="ECO:0000256" key="4">
    <source>
        <dbReference type="ARBA" id="ARBA00022741"/>
    </source>
</evidence>
<dbReference type="Pfam" id="PF00265">
    <property type="entry name" value="TK"/>
    <property type="match status" value="1"/>
</dbReference>
<dbReference type="Proteomes" id="UP001217089">
    <property type="component" value="Unassembled WGS sequence"/>
</dbReference>
<dbReference type="PANTHER" id="PTHR11441">
    <property type="entry name" value="THYMIDINE KINASE"/>
    <property type="match status" value="1"/>
</dbReference>
<evidence type="ECO:0000256" key="10">
    <source>
        <dbReference type="RuleBase" id="RU004165"/>
    </source>
</evidence>
<keyword evidence="4 9" id="KW-0547">Nucleotide-binding</keyword>
<dbReference type="Gene3D" id="3.40.50.300">
    <property type="entry name" value="P-loop containing nucleotide triphosphate hydrolases"/>
    <property type="match status" value="1"/>
</dbReference>
<dbReference type="PROSITE" id="PS00603">
    <property type="entry name" value="TK_CELLULAR_TYPE"/>
    <property type="match status" value="1"/>
</dbReference>
<dbReference type="PANTHER" id="PTHR11441:SF0">
    <property type="entry name" value="THYMIDINE KINASE, CYTOSOLIC"/>
    <property type="match status" value="1"/>
</dbReference>
<name>A0ABQ9FQD2_TEGGR</name>
<dbReference type="SUPFAM" id="SSF57716">
    <property type="entry name" value="Glucocorticoid receptor-like (DNA-binding domain)"/>
    <property type="match status" value="1"/>
</dbReference>
<comment type="catalytic activity">
    <reaction evidence="8">
        <text>thymidine + ATP = dTMP + ADP + H(+)</text>
        <dbReference type="Rhea" id="RHEA:19129"/>
        <dbReference type="ChEBI" id="CHEBI:15378"/>
        <dbReference type="ChEBI" id="CHEBI:17748"/>
        <dbReference type="ChEBI" id="CHEBI:30616"/>
        <dbReference type="ChEBI" id="CHEBI:63528"/>
        <dbReference type="ChEBI" id="CHEBI:456216"/>
        <dbReference type="EC" id="2.7.1.21"/>
    </reaction>
    <physiologicalReaction direction="left-to-right" evidence="8">
        <dbReference type="Rhea" id="RHEA:19130"/>
    </physiologicalReaction>
</comment>
<comment type="subunit">
    <text evidence="7">Homotetramer. Tetramerization from dimerization is induced by ATP and increases catalytic efficiency due to a high affinity for thymidine. Tetramerization is inhibited by phosphorylation at Ser-13. Interacts (via the KEN box) with FZR1.</text>
</comment>
<keyword evidence="3 9" id="KW-0808">Transferase</keyword>
<evidence type="ECO:0000256" key="1">
    <source>
        <dbReference type="ARBA" id="ARBA00007587"/>
    </source>
</evidence>
<keyword evidence="6 9" id="KW-0067">ATP-binding</keyword>
<comment type="similarity">
    <text evidence="1 10">Belongs to the thymidine kinase family.</text>
</comment>
<evidence type="ECO:0000256" key="9">
    <source>
        <dbReference type="RuleBase" id="RU000544"/>
    </source>
</evidence>
<evidence type="ECO:0000313" key="11">
    <source>
        <dbReference type="EMBL" id="KAJ8319491.1"/>
    </source>
</evidence>
<dbReference type="InterPro" id="IPR001267">
    <property type="entry name" value="Thymidine_kinase"/>
</dbReference>
<evidence type="ECO:0000256" key="3">
    <source>
        <dbReference type="ARBA" id="ARBA00022679"/>
    </source>
</evidence>
<evidence type="ECO:0000256" key="7">
    <source>
        <dbReference type="ARBA" id="ARBA00046642"/>
    </source>
</evidence>
<keyword evidence="5 9" id="KW-0418">Kinase</keyword>
<evidence type="ECO:0000256" key="2">
    <source>
        <dbReference type="ARBA" id="ARBA00022634"/>
    </source>
</evidence>
<proteinExistence type="inferred from homology"/>
<comment type="caution">
    <text evidence="11">The sequence shown here is derived from an EMBL/GenBank/DDBJ whole genome shotgun (WGS) entry which is preliminary data.</text>
</comment>
<dbReference type="EC" id="2.7.1.21" evidence="9"/>
<dbReference type="PIRSF" id="PIRSF035805">
    <property type="entry name" value="TK_cell"/>
    <property type="match status" value="1"/>
</dbReference>